<evidence type="ECO:0000259" key="2">
    <source>
        <dbReference type="Pfam" id="PF13910"/>
    </source>
</evidence>
<feature type="compositionally biased region" description="Low complexity" evidence="1">
    <location>
        <begin position="756"/>
        <end position="768"/>
    </location>
</feature>
<proteinExistence type="predicted"/>
<feature type="region of interest" description="Disordered" evidence="1">
    <location>
        <begin position="740"/>
        <end position="779"/>
    </location>
</feature>
<dbReference type="PANTHER" id="PTHR31701">
    <property type="entry name" value="ENDOPLASMIC RETICULUM MEMBRANE-ASSOCIATED RNA DEGRADATION PROTEIN"/>
    <property type="match status" value="1"/>
</dbReference>
<dbReference type="Pfam" id="PF13910">
    <property type="entry name" value="DUF4209"/>
    <property type="match status" value="1"/>
</dbReference>
<dbReference type="AlphaFoldDB" id="A0A197JS93"/>
<accession>A0A197JS93</accession>
<dbReference type="EMBL" id="KV442053">
    <property type="protein sequence ID" value="OAQ27833.1"/>
    <property type="molecule type" value="Genomic_DNA"/>
</dbReference>
<dbReference type="InterPro" id="IPR039635">
    <property type="entry name" value="ERMARD"/>
</dbReference>
<organism evidence="3 4">
    <name type="scientific">Linnemannia elongata AG-77</name>
    <dbReference type="NCBI Taxonomy" id="1314771"/>
    <lineage>
        <taxon>Eukaryota</taxon>
        <taxon>Fungi</taxon>
        <taxon>Fungi incertae sedis</taxon>
        <taxon>Mucoromycota</taxon>
        <taxon>Mortierellomycotina</taxon>
        <taxon>Mortierellomycetes</taxon>
        <taxon>Mortierellales</taxon>
        <taxon>Mortierellaceae</taxon>
        <taxon>Linnemannia</taxon>
    </lineage>
</organism>
<keyword evidence="4" id="KW-1185">Reference proteome</keyword>
<dbReference type="Proteomes" id="UP000078512">
    <property type="component" value="Unassembled WGS sequence"/>
</dbReference>
<evidence type="ECO:0000313" key="4">
    <source>
        <dbReference type="Proteomes" id="UP000078512"/>
    </source>
</evidence>
<dbReference type="PANTHER" id="PTHR31701:SF2">
    <property type="entry name" value="ENDOPLASMIC RETICULUM MEMBRANE-ASSOCIATED RNA DEGRADATION PROTEIN"/>
    <property type="match status" value="1"/>
</dbReference>
<dbReference type="OrthoDB" id="49386at2759"/>
<dbReference type="STRING" id="1314771.A0A197JS93"/>
<reference evidence="3 4" key="1">
    <citation type="submission" date="2016-05" db="EMBL/GenBank/DDBJ databases">
        <title>Genome sequencing reveals origins of a unique bacterial endosymbiosis in the earliest lineages of terrestrial Fungi.</title>
        <authorList>
            <consortium name="DOE Joint Genome Institute"/>
            <person name="Uehling J."/>
            <person name="Gryganskyi A."/>
            <person name="Hameed K."/>
            <person name="Tschaplinski T."/>
            <person name="Misztal P."/>
            <person name="Wu S."/>
            <person name="Desiro A."/>
            <person name="Vande Pol N."/>
            <person name="Du Z.-Y."/>
            <person name="Zienkiewicz A."/>
            <person name="Zienkiewicz K."/>
            <person name="Morin E."/>
            <person name="Tisserant E."/>
            <person name="Splivallo R."/>
            <person name="Hainaut M."/>
            <person name="Henrissat B."/>
            <person name="Ohm R."/>
            <person name="Kuo A."/>
            <person name="Yan J."/>
            <person name="Lipzen A."/>
            <person name="Nolan M."/>
            <person name="Labutti K."/>
            <person name="Barry K."/>
            <person name="Goldstein A."/>
            <person name="Labbe J."/>
            <person name="Schadt C."/>
            <person name="Tuskan G."/>
            <person name="Grigoriev I."/>
            <person name="Martin F."/>
            <person name="Vilgalys R."/>
            <person name="Bonito G."/>
        </authorList>
    </citation>
    <scope>NUCLEOTIDE SEQUENCE [LARGE SCALE GENOMIC DNA]</scope>
    <source>
        <strain evidence="3 4">AG-77</strain>
    </source>
</reference>
<evidence type="ECO:0000313" key="3">
    <source>
        <dbReference type="EMBL" id="OAQ27833.1"/>
    </source>
</evidence>
<gene>
    <name evidence="3" type="ORF">K457DRAFT_20837</name>
</gene>
<feature type="domain" description="DUF4209" evidence="2">
    <location>
        <begin position="163"/>
        <end position="231"/>
    </location>
</feature>
<evidence type="ECO:0000256" key="1">
    <source>
        <dbReference type="SAM" id="MobiDB-lite"/>
    </source>
</evidence>
<sequence>MSQQQQQQQQQGSFIPPFVRDLVYFETTHYQPSSSSDDPNAHHTSTTEYISDKGLIILDAMQNSLPSAVVHSHIPIGSQPKDFDPFQRSCMSVLSKLNRLTLRQIKGGDDGVAEATRALLDLYDVEGLEPWLGATGRQATEVWFETFAKGEYDQAWLVGSTVLEQLIVNIIYTLQGPEKFIPFLVRDLVAVPCLAKSVDRTLIRVIKTLMGSPLTLNIRNLLWHGFITPKDQIPLDAYGAMLIVTTMSIAVEVRQELVTGLQIRHGGVGVPRTSYYFQQEPETGLNGFDVVYERVAFRGGKLPLLMSGSSGNGEIARQDQDWDQVKMVLESIVRKSSFVAIGTVEQWISALQHLKSAAIGTATAGQRSSFMFVMASLPLLEHGLRLLYVRVNRCKQDRTCALVAGEYYLTLDVILDEFVPAEYFEPHAKALREYSPDAIPNRLFSELGPQAMNLLQDLFLAALGPRLRDRTSHGENNVYFTVDIRSEPWFVYYLGVVVFLLTLDSTAVPGECKDMAEETREWVQMYTERRFDEWSAIRKETVRALCVLLEYPGAVLEDKQIKEGEAKAGVVGYAVSEGVAAAVGENEKTGWIILRLKPKLSVVFSSEATFDTEDASLSTVQGRVRICLSAWTTRTASIARLQPHNNIINEEGEIQGMASNMQAWILIVQSIQAAAEKVTTKMRTFLELQRQRQLSSRSRKQLEAMRPLVPGWLGMLAGCLALVEDFVLLAEDVDMRVGVPSDRKEKESQGSNTLDKVNGGNNIKNNNKSAKKGGEEKVTGSVVDKSSAAEIRLRLAIVNFLNKFVSNFERVKLPMIEAAWLDLVKVVDPILSL</sequence>
<dbReference type="InterPro" id="IPR025209">
    <property type="entry name" value="DUF4209"/>
</dbReference>
<name>A0A197JS93_9FUNG</name>
<protein>
    <recommendedName>
        <fullName evidence="2">DUF4209 domain-containing protein</fullName>
    </recommendedName>
</protein>